<dbReference type="Gene3D" id="3.60.110.10">
    <property type="entry name" value="Carbon-nitrogen hydrolase"/>
    <property type="match status" value="1"/>
</dbReference>
<keyword evidence="2" id="KW-0378">Hydrolase</keyword>
<dbReference type="SUPFAM" id="SSF56317">
    <property type="entry name" value="Carbon-nitrogen hydrolase"/>
    <property type="match status" value="1"/>
</dbReference>
<reference evidence="2 3" key="1">
    <citation type="submission" date="2019-04" db="EMBL/GenBank/DDBJ databases">
        <title>High contiguity whole genome sequence and gene annotation resource for two Venturia nashicola isolates.</title>
        <authorList>
            <person name="Prokchorchik M."/>
            <person name="Won K."/>
            <person name="Lee Y."/>
            <person name="Choi E.D."/>
            <person name="Segonzac C."/>
            <person name="Sohn K.H."/>
        </authorList>
    </citation>
    <scope>NUCLEOTIDE SEQUENCE [LARGE SCALE GENOMIC DNA]</scope>
    <source>
        <strain evidence="2 3">PRI2</strain>
    </source>
</reference>
<evidence type="ECO:0000313" key="2">
    <source>
        <dbReference type="EMBL" id="TID16146.1"/>
    </source>
</evidence>
<dbReference type="AlphaFoldDB" id="A0A4Z1NPK4"/>
<dbReference type="InterPro" id="IPR039703">
    <property type="entry name" value="Nta1"/>
</dbReference>
<dbReference type="Pfam" id="PF00795">
    <property type="entry name" value="CN_hydrolase"/>
    <property type="match status" value="1"/>
</dbReference>
<dbReference type="EMBL" id="SNSC02000019">
    <property type="protein sequence ID" value="TID16146.1"/>
    <property type="molecule type" value="Genomic_DNA"/>
</dbReference>
<dbReference type="PANTHER" id="PTHR11750">
    <property type="entry name" value="PROTEIN N-TERMINAL AMIDASE"/>
    <property type="match status" value="1"/>
</dbReference>
<evidence type="ECO:0000313" key="3">
    <source>
        <dbReference type="Proteomes" id="UP000298493"/>
    </source>
</evidence>
<evidence type="ECO:0000259" key="1">
    <source>
        <dbReference type="PROSITE" id="PS50263"/>
    </source>
</evidence>
<gene>
    <name evidence="2" type="ORF">E6O75_ATG09204</name>
</gene>
<comment type="caution">
    <text evidence="2">The sequence shown here is derived from an EMBL/GenBank/DDBJ whole genome shotgun (WGS) entry which is preliminary data.</text>
</comment>
<protein>
    <submittedName>
        <fullName evidence="2">N-terminal asparagine amidohydrolase-like protein</fullName>
    </submittedName>
</protein>
<keyword evidence="3" id="KW-1185">Reference proteome</keyword>
<dbReference type="InterPro" id="IPR003010">
    <property type="entry name" value="C-N_Hydrolase"/>
</dbReference>
<dbReference type="GO" id="GO:0008418">
    <property type="term" value="F:protein-N-terminal asparagine amidohydrolase activity"/>
    <property type="evidence" value="ECO:0007669"/>
    <property type="project" value="InterPro"/>
</dbReference>
<dbReference type="InterPro" id="IPR036526">
    <property type="entry name" value="C-N_Hydrolase_sf"/>
</dbReference>
<dbReference type="GO" id="GO:0030163">
    <property type="term" value="P:protein catabolic process"/>
    <property type="evidence" value="ECO:0007669"/>
    <property type="project" value="TreeGrafter"/>
</dbReference>
<dbReference type="PANTHER" id="PTHR11750:SF26">
    <property type="entry name" value="PROTEIN N-TERMINAL AMIDASE"/>
    <property type="match status" value="1"/>
</dbReference>
<dbReference type="GO" id="GO:0070773">
    <property type="term" value="F:protein-N-terminal glutamine amidohydrolase activity"/>
    <property type="evidence" value="ECO:0007669"/>
    <property type="project" value="InterPro"/>
</dbReference>
<dbReference type="STRING" id="86259.A0A4Z1NPK4"/>
<sequence length="354" mass="38722">MKIACLQFAPQLGKVQANMEKANKILEETNDLRPTADGRPLWLVLPEMAFSEPSCAGPSTQWAVNIARHYSIFVTVGYPEVAKPADSADPTSKSVNYNSTVTVSPQGVVIGSYRKRFLYYTDETWAHEGDGKTASGFFAGPLGPLGDVSMGICMDINPHKFLASWSAYEFANHVIDSGTPLVVLSMAWLTRLTTQELAELPLRPDEETFAYWMQRFQPLIEGKKGPIAVVCANRCGIEGNACYAGTSSVFVVDKGNVNIYDVMGKLEEKCMVVDLMRAPKYALQRSTCPGVAWPSDPNATVPEYGADFVLSRYPPIAFYAFIKVPASIPSAVHPVAHIAKPSRVREIEALVCDS</sequence>
<dbReference type="PROSITE" id="PS50263">
    <property type="entry name" value="CN_HYDROLASE"/>
    <property type="match status" value="1"/>
</dbReference>
<dbReference type="Proteomes" id="UP000298493">
    <property type="component" value="Unassembled WGS sequence"/>
</dbReference>
<organism evidence="2 3">
    <name type="scientific">Venturia nashicola</name>
    <dbReference type="NCBI Taxonomy" id="86259"/>
    <lineage>
        <taxon>Eukaryota</taxon>
        <taxon>Fungi</taxon>
        <taxon>Dikarya</taxon>
        <taxon>Ascomycota</taxon>
        <taxon>Pezizomycotina</taxon>
        <taxon>Dothideomycetes</taxon>
        <taxon>Pleosporomycetidae</taxon>
        <taxon>Venturiales</taxon>
        <taxon>Venturiaceae</taxon>
        <taxon>Venturia</taxon>
    </lineage>
</organism>
<feature type="domain" description="CN hydrolase" evidence="1">
    <location>
        <begin position="1"/>
        <end position="277"/>
    </location>
</feature>
<proteinExistence type="predicted"/>
<accession>A0A4Z1NPK4</accession>
<name>A0A4Z1NPK4_9PEZI</name>